<proteinExistence type="predicted"/>
<keyword evidence="2" id="KW-1185">Reference proteome</keyword>
<dbReference type="Gene3D" id="2.60.40.1120">
    <property type="entry name" value="Carboxypeptidase-like, regulatory domain"/>
    <property type="match status" value="1"/>
</dbReference>
<dbReference type="GO" id="GO:0030246">
    <property type="term" value="F:carbohydrate binding"/>
    <property type="evidence" value="ECO:0007669"/>
    <property type="project" value="InterPro"/>
</dbReference>
<evidence type="ECO:0000313" key="2">
    <source>
        <dbReference type="Proteomes" id="UP000294558"/>
    </source>
</evidence>
<accession>A0A4R7I1J0</accession>
<dbReference type="SUPFAM" id="SSF49452">
    <property type="entry name" value="Starch-binding domain-like"/>
    <property type="match status" value="1"/>
</dbReference>
<comment type="caution">
    <text evidence="1">The sequence shown here is derived from an EMBL/GenBank/DDBJ whole genome shotgun (WGS) entry which is preliminary data.</text>
</comment>
<evidence type="ECO:0000313" key="1">
    <source>
        <dbReference type="EMBL" id="TDT16729.1"/>
    </source>
</evidence>
<dbReference type="AlphaFoldDB" id="A0A4R7I1J0"/>
<evidence type="ECO:0008006" key="3">
    <source>
        <dbReference type="Google" id="ProtNLM"/>
    </source>
</evidence>
<gene>
    <name evidence="1" type="ORF">BDK89_2324</name>
</gene>
<dbReference type="InterPro" id="IPR013784">
    <property type="entry name" value="Carb-bd-like_fold"/>
</dbReference>
<organism evidence="1 2">
    <name type="scientific">Ilumatobacter fluminis</name>
    <dbReference type="NCBI Taxonomy" id="467091"/>
    <lineage>
        <taxon>Bacteria</taxon>
        <taxon>Bacillati</taxon>
        <taxon>Actinomycetota</taxon>
        <taxon>Acidimicrobiia</taxon>
        <taxon>Acidimicrobiales</taxon>
        <taxon>Ilumatobacteraceae</taxon>
        <taxon>Ilumatobacter</taxon>
    </lineage>
</organism>
<dbReference type="EMBL" id="SOAU01000001">
    <property type="protein sequence ID" value="TDT16729.1"/>
    <property type="molecule type" value="Genomic_DNA"/>
</dbReference>
<protein>
    <recommendedName>
        <fullName evidence="3">Carboxypeptidase family protein</fullName>
    </recommendedName>
</protein>
<reference evidence="1 2" key="1">
    <citation type="submission" date="2019-03" db="EMBL/GenBank/DDBJ databases">
        <title>Sequencing the genomes of 1000 actinobacteria strains.</title>
        <authorList>
            <person name="Klenk H.-P."/>
        </authorList>
    </citation>
    <scope>NUCLEOTIDE SEQUENCE [LARGE SCALE GENOMIC DNA]</scope>
    <source>
        <strain evidence="1 2">DSM 18936</strain>
    </source>
</reference>
<name>A0A4R7I1J0_9ACTN</name>
<sequence length="727" mass="72567">MLVIERGEVRTQGDASGQRHPASTVLLVVLGFVLAACGVAADASSAVPPPTTTTTVVPLTTIPGRVVDGSGAPIAGARVHTYIVGTTYSSTLTVDADGRFELTVGDGSHLPPGEWEIGATAYPPPERHELLPQSVSLGMVGGPLVTEIEFVLSTTSTITVDVSAGGQPADAWVYLVRGSQSLGSPAVIDGPTIDGVVEFEAVPLDDYRVFVNSRTPGFADEWYDSTPVRSEAAVVSMTGGDRTLSIDLEPEAVVTGRLFLPDGTPAHDAAAIVSVDPLAADAYVNPCRADVSAEPAGTFLLGCLHPGADYRIVARWQAPDGSWLEASATVQVAAGETTVVDLYLGDDPAVVPVVPGRLVDSRLGGVTVDGVLAGGGVVDGGSVLVVPVVGRHGVPESASAVVLNVTAVRGDEAGHLTVFPCGGDVPTASNVNFVAGGVVANSVTVKLGSSGEVCVFGSATVHVVVDVNAYVSGEDAVVPVVPGRLVDSRLGGVTVDGVLAGGGVVDGGSVLVVPVVGRHGVPESASAVVLNVTAVRGDEAGHLTVFPCGGDVPTASNVNFVAGGVVANSVTVKLGSSGEVCVFGSATVHVVVDVNAYVSGEDAVVPVVPGRLVDSRLGGVTVDGVLAGGGVVDGGSVLVVPVVGRHGVPESASAVVLNVTAVRGDEAGHLTVFPCGGDVPTASNVNFVAGGVVANSVTVKLGSSGEVCVFGSATVHVVVDVNAYATG</sequence>
<dbReference type="Proteomes" id="UP000294558">
    <property type="component" value="Unassembled WGS sequence"/>
</dbReference>